<sequence>MSTVSAPGQARPVTPVGLLADRLEALAVRAECEAPGLAGELTELTRLAGGLESYVDRHTSPAGRNLVDLAAATARHDWTAHAGTGLEQEMLSGHVEGQFLQILTAATGARRVLDVGMFTGYSALAMAQALPDGGRVVACEVDARVAAMASASFRAATHGDRIEIRLGPAGDTLRELAGAGQRFDLVFIDADKAGYADYLSVVLDALLAPGGLIVVDNTLMQGLPWTAPGSTPNAHAIGAFNDAVTADDRVRQVLLPLRDGITLIQRISEGST</sequence>
<dbReference type="RefSeq" id="WP_377820144.1">
    <property type="nucleotide sequence ID" value="NZ_JBHSWJ010000002.1"/>
</dbReference>
<dbReference type="PROSITE" id="PS51682">
    <property type="entry name" value="SAM_OMT_I"/>
    <property type="match status" value="1"/>
</dbReference>
<keyword evidence="1 4" id="KW-0489">Methyltransferase</keyword>
<protein>
    <submittedName>
        <fullName evidence="4">O-methyltransferase</fullName>
        <ecNumber evidence="4">2.1.1.-</ecNumber>
    </submittedName>
</protein>
<dbReference type="GO" id="GO:0008168">
    <property type="term" value="F:methyltransferase activity"/>
    <property type="evidence" value="ECO:0007669"/>
    <property type="project" value="UniProtKB-KW"/>
</dbReference>
<organism evidence="4 5">
    <name type="scientific">Branchiibius cervicis</name>
    <dbReference type="NCBI Taxonomy" id="908252"/>
    <lineage>
        <taxon>Bacteria</taxon>
        <taxon>Bacillati</taxon>
        <taxon>Actinomycetota</taxon>
        <taxon>Actinomycetes</taxon>
        <taxon>Micrococcales</taxon>
        <taxon>Dermacoccaceae</taxon>
        <taxon>Branchiibius</taxon>
    </lineage>
</organism>
<dbReference type="InterPro" id="IPR002935">
    <property type="entry name" value="SAM_O-MeTrfase"/>
</dbReference>
<evidence type="ECO:0000256" key="3">
    <source>
        <dbReference type="ARBA" id="ARBA00022691"/>
    </source>
</evidence>
<dbReference type="Gene3D" id="3.40.50.150">
    <property type="entry name" value="Vaccinia Virus protein VP39"/>
    <property type="match status" value="1"/>
</dbReference>
<dbReference type="InterPro" id="IPR029063">
    <property type="entry name" value="SAM-dependent_MTases_sf"/>
</dbReference>
<dbReference type="EMBL" id="JBHSWJ010000002">
    <property type="protein sequence ID" value="MFC6712673.1"/>
    <property type="molecule type" value="Genomic_DNA"/>
</dbReference>
<dbReference type="EC" id="2.1.1.-" evidence="4"/>
<name>A0ABW2APL0_9MICO</name>
<keyword evidence="5" id="KW-1185">Reference proteome</keyword>
<proteinExistence type="predicted"/>
<comment type="caution">
    <text evidence="4">The sequence shown here is derived from an EMBL/GenBank/DDBJ whole genome shotgun (WGS) entry which is preliminary data.</text>
</comment>
<evidence type="ECO:0000256" key="2">
    <source>
        <dbReference type="ARBA" id="ARBA00022679"/>
    </source>
</evidence>
<gene>
    <name evidence="4" type="ORF">ACFQBT_01930</name>
</gene>
<dbReference type="InterPro" id="IPR050362">
    <property type="entry name" value="Cation-dep_OMT"/>
</dbReference>
<keyword evidence="3" id="KW-0949">S-adenosyl-L-methionine</keyword>
<reference evidence="5" key="1">
    <citation type="journal article" date="2019" name="Int. J. Syst. Evol. Microbiol.">
        <title>The Global Catalogue of Microorganisms (GCM) 10K type strain sequencing project: providing services to taxonomists for standard genome sequencing and annotation.</title>
        <authorList>
            <consortium name="The Broad Institute Genomics Platform"/>
            <consortium name="The Broad Institute Genome Sequencing Center for Infectious Disease"/>
            <person name="Wu L."/>
            <person name="Ma J."/>
        </authorList>
    </citation>
    <scope>NUCLEOTIDE SEQUENCE [LARGE SCALE GENOMIC DNA]</scope>
    <source>
        <strain evidence="5">NBRC 106593</strain>
    </source>
</reference>
<dbReference type="CDD" id="cd02440">
    <property type="entry name" value="AdoMet_MTases"/>
    <property type="match status" value="1"/>
</dbReference>
<dbReference type="PANTHER" id="PTHR10509">
    <property type="entry name" value="O-METHYLTRANSFERASE-RELATED"/>
    <property type="match status" value="1"/>
</dbReference>
<evidence type="ECO:0000313" key="4">
    <source>
        <dbReference type="EMBL" id="MFC6712673.1"/>
    </source>
</evidence>
<dbReference type="SUPFAM" id="SSF53335">
    <property type="entry name" value="S-adenosyl-L-methionine-dependent methyltransferases"/>
    <property type="match status" value="1"/>
</dbReference>
<dbReference type="Pfam" id="PF01596">
    <property type="entry name" value="Methyltransf_3"/>
    <property type="match status" value="1"/>
</dbReference>
<evidence type="ECO:0000313" key="5">
    <source>
        <dbReference type="Proteomes" id="UP001596356"/>
    </source>
</evidence>
<keyword evidence="2 4" id="KW-0808">Transferase</keyword>
<evidence type="ECO:0000256" key="1">
    <source>
        <dbReference type="ARBA" id="ARBA00022603"/>
    </source>
</evidence>
<dbReference type="GO" id="GO:0032259">
    <property type="term" value="P:methylation"/>
    <property type="evidence" value="ECO:0007669"/>
    <property type="project" value="UniProtKB-KW"/>
</dbReference>
<dbReference type="Proteomes" id="UP001596356">
    <property type="component" value="Unassembled WGS sequence"/>
</dbReference>
<accession>A0ABW2APL0</accession>
<dbReference type="PANTHER" id="PTHR10509:SF14">
    <property type="entry name" value="CAFFEOYL-COA O-METHYLTRANSFERASE 3-RELATED"/>
    <property type="match status" value="1"/>
</dbReference>